<accession>A0A517SFV1</accession>
<protein>
    <recommendedName>
        <fullName evidence="5">DUF4190 domain-containing protein</fullName>
    </recommendedName>
</protein>
<dbReference type="Proteomes" id="UP000315700">
    <property type="component" value="Chromosome"/>
</dbReference>
<keyword evidence="4" id="KW-1185">Reference proteome</keyword>
<feature type="transmembrane region" description="Helical" evidence="2">
    <location>
        <begin position="82"/>
        <end position="103"/>
    </location>
</feature>
<dbReference type="EMBL" id="CP036271">
    <property type="protein sequence ID" value="QDT54980.1"/>
    <property type="molecule type" value="Genomic_DNA"/>
</dbReference>
<keyword evidence="2" id="KW-1133">Transmembrane helix</keyword>
<evidence type="ECO:0000313" key="3">
    <source>
        <dbReference type="EMBL" id="QDT54980.1"/>
    </source>
</evidence>
<dbReference type="AlphaFoldDB" id="A0A517SFV1"/>
<feature type="transmembrane region" description="Helical" evidence="2">
    <location>
        <begin position="48"/>
        <end position="70"/>
    </location>
</feature>
<feature type="compositionally biased region" description="Low complexity" evidence="1">
    <location>
        <begin position="273"/>
        <end position="284"/>
    </location>
</feature>
<dbReference type="InParanoid" id="A0A517SFV1"/>
<sequence length="297" mass="32105">MSTSTLVAPAPGAVQFHEPSPEEFNYRPMSMLAVLAFALSLLSLTTLALWFMLPLAVVSLVLAVVAVVRIRSARGEYSGMKLASSAVFLSVLAFAGGLGYQVYAYQTEVLEGYERVSFSRDISDKGLVTYEGNQLPHPDLITMEGKKIFLKGFMYPTGQVFGLKSFLLVKDSDQCCFGGEPKLVDMLGVYMKGANLADFYSGRVSVAGTFRINREYKGGKLEALFQLDGVEVKPSASDFDPVKPVDLTAERATFEAKMKEVAAEQEAAKLKAEPAASTPAAAERPASESKPAEMPQP</sequence>
<evidence type="ECO:0000313" key="4">
    <source>
        <dbReference type="Proteomes" id="UP000315700"/>
    </source>
</evidence>
<evidence type="ECO:0000256" key="2">
    <source>
        <dbReference type="SAM" id="Phobius"/>
    </source>
</evidence>
<organism evidence="3 4">
    <name type="scientific">Caulifigura coniformis</name>
    <dbReference type="NCBI Taxonomy" id="2527983"/>
    <lineage>
        <taxon>Bacteria</taxon>
        <taxon>Pseudomonadati</taxon>
        <taxon>Planctomycetota</taxon>
        <taxon>Planctomycetia</taxon>
        <taxon>Planctomycetales</taxon>
        <taxon>Planctomycetaceae</taxon>
        <taxon>Caulifigura</taxon>
    </lineage>
</organism>
<keyword evidence="2" id="KW-0812">Transmembrane</keyword>
<dbReference type="OrthoDB" id="279013at2"/>
<evidence type="ECO:0008006" key="5">
    <source>
        <dbReference type="Google" id="ProtNLM"/>
    </source>
</evidence>
<evidence type="ECO:0000256" key="1">
    <source>
        <dbReference type="SAM" id="MobiDB-lite"/>
    </source>
</evidence>
<feature type="region of interest" description="Disordered" evidence="1">
    <location>
        <begin position="265"/>
        <end position="297"/>
    </location>
</feature>
<reference evidence="3 4" key="1">
    <citation type="submission" date="2019-02" db="EMBL/GenBank/DDBJ databases">
        <title>Deep-cultivation of Planctomycetes and their phenomic and genomic characterization uncovers novel biology.</title>
        <authorList>
            <person name="Wiegand S."/>
            <person name="Jogler M."/>
            <person name="Boedeker C."/>
            <person name="Pinto D."/>
            <person name="Vollmers J."/>
            <person name="Rivas-Marin E."/>
            <person name="Kohn T."/>
            <person name="Peeters S.H."/>
            <person name="Heuer A."/>
            <person name="Rast P."/>
            <person name="Oberbeckmann S."/>
            <person name="Bunk B."/>
            <person name="Jeske O."/>
            <person name="Meyerdierks A."/>
            <person name="Storesund J.E."/>
            <person name="Kallscheuer N."/>
            <person name="Luecker S."/>
            <person name="Lage O.M."/>
            <person name="Pohl T."/>
            <person name="Merkel B.J."/>
            <person name="Hornburger P."/>
            <person name="Mueller R.-W."/>
            <person name="Bruemmer F."/>
            <person name="Labrenz M."/>
            <person name="Spormann A.M."/>
            <person name="Op den Camp H."/>
            <person name="Overmann J."/>
            <person name="Amann R."/>
            <person name="Jetten M.S.M."/>
            <person name="Mascher T."/>
            <person name="Medema M.H."/>
            <person name="Devos D.P."/>
            <person name="Kaster A.-K."/>
            <person name="Ovreas L."/>
            <person name="Rohde M."/>
            <person name="Galperin M.Y."/>
            <person name="Jogler C."/>
        </authorList>
    </citation>
    <scope>NUCLEOTIDE SEQUENCE [LARGE SCALE GENOMIC DNA]</scope>
    <source>
        <strain evidence="3 4">Pan44</strain>
    </source>
</reference>
<proteinExistence type="predicted"/>
<gene>
    <name evidence="3" type="ORF">Pan44_30210</name>
</gene>
<dbReference type="Gene3D" id="2.40.50.870">
    <property type="entry name" value="Protein of unknown function (DUF3299)"/>
    <property type="match status" value="1"/>
</dbReference>
<name>A0A517SFV1_9PLAN</name>
<dbReference type="RefSeq" id="WP_145030786.1">
    <property type="nucleotide sequence ID" value="NZ_CP036271.1"/>
</dbReference>
<dbReference type="KEGG" id="ccos:Pan44_30210"/>
<keyword evidence="2" id="KW-0472">Membrane</keyword>